<dbReference type="EMBL" id="JAUKTV010000012">
    <property type="protein sequence ID" value="KAK0721439.1"/>
    <property type="molecule type" value="Genomic_DNA"/>
</dbReference>
<proteinExistence type="predicted"/>
<evidence type="ECO:0000256" key="1">
    <source>
        <dbReference type="SAM" id="MobiDB-lite"/>
    </source>
</evidence>
<gene>
    <name evidence="2" type="ORF">B0T21DRAFT_52490</name>
</gene>
<evidence type="ECO:0000313" key="3">
    <source>
        <dbReference type="Proteomes" id="UP001172159"/>
    </source>
</evidence>
<feature type="region of interest" description="Disordered" evidence="1">
    <location>
        <begin position="1"/>
        <end position="62"/>
    </location>
</feature>
<evidence type="ECO:0000313" key="2">
    <source>
        <dbReference type="EMBL" id="KAK0721439.1"/>
    </source>
</evidence>
<protein>
    <submittedName>
        <fullName evidence="2">Uncharacterized protein</fullName>
    </submittedName>
</protein>
<comment type="caution">
    <text evidence="2">The sequence shown here is derived from an EMBL/GenBank/DDBJ whole genome shotgun (WGS) entry which is preliminary data.</text>
</comment>
<feature type="compositionally biased region" description="Basic and acidic residues" evidence="1">
    <location>
        <begin position="52"/>
        <end position="62"/>
    </location>
</feature>
<feature type="region of interest" description="Disordered" evidence="1">
    <location>
        <begin position="371"/>
        <end position="400"/>
    </location>
</feature>
<accession>A0AA40AT16</accession>
<sequence>MGKRAASTRPSETPQGPAAEVTIREKPTASHKRRASSTSQAGKPDSTMSTEKTMKSNLENKERAYVAASRRMDRSLEDRIKSAHQASQVHFERTGKHFRITRENVERGLWYDEIDDMPRHRINEHQMDAVSRARYQEVDAEFSQVFGRMMPQFPYPPQNVMAYHFSYQPYSVPQPLPPMTAQQHMSSGYPGMQQQQQQQQSRSMSYSAPQQQAPSPESMSYPYGLPPRQSSNRRSISPASSSSATSQEPAASVSPVSMGSSSSNPTSPESEIDSSAAEVLASTSRANSFDYHFTTSNSPMLAQGTMNYPGFATTATTTTTTSGPSSSHHMLTQVGGPIDPELHHSPPTAYFADLGFDDMSGSAYPDYGGFDFQQQAPLPPPRVVDNSTNNKTPPVAAPEENDWDDLINAAEFDEVAAQGAQGWARQG</sequence>
<feature type="region of interest" description="Disordered" evidence="1">
    <location>
        <begin position="176"/>
        <end position="278"/>
    </location>
</feature>
<name>A0AA40AT16_9PEZI</name>
<organism evidence="2 3">
    <name type="scientific">Apiosordaria backusii</name>
    <dbReference type="NCBI Taxonomy" id="314023"/>
    <lineage>
        <taxon>Eukaryota</taxon>
        <taxon>Fungi</taxon>
        <taxon>Dikarya</taxon>
        <taxon>Ascomycota</taxon>
        <taxon>Pezizomycotina</taxon>
        <taxon>Sordariomycetes</taxon>
        <taxon>Sordariomycetidae</taxon>
        <taxon>Sordariales</taxon>
        <taxon>Lasiosphaeriaceae</taxon>
        <taxon>Apiosordaria</taxon>
    </lineage>
</organism>
<keyword evidence="3" id="KW-1185">Reference proteome</keyword>
<feature type="compositionally biased region" description="Low complexity" evidence="1">
    <location>
        <begin position="229"/>
        <end position="269"/>
    </location>
</feature>
<feature type="compositionally biased region" description="Polar residues" evidence="1">
    <location>
        <begin position="36"/>
        <end position="51"/>
    </location>
</feature>
<reference evidence="2" key="1">
    <citation type="submission" date="2023-06" db="EMBL/GenBank/DDBJ databases">
        <title>Genome-scale phylogeny and comparative genomics of the fungal order Sordariales.</title>
        <authorList>
            <consortium name="Lawrence Berkeley National Laboratory"/>
            <person name="Hensen N."/>
            <person name="Bonometti L."/>
            <person name="Westerberg I."/>
            <person name="Brannstrom I.O."/>
            <person name="Guillou S."/>
            <person name="Cros-Aarteil S."/>
            <person name="Calhoun S."/>
            <person name="Haridas S."/>
            <person name="Kuo A."/>
            <person name="Mondo S."/>
            <person name="Pangilinan J."/>
            <person name="Riley R."/>
            <person name="Labutti K."/>
            <person name="Andreopoulos B."/>
            <person name="Lipzen A."/>
            <person name="Chen C."/>
            <person name="Yanf M."/>
            <person name="Daum C."/>
            <person name="Ng V."/>
            <person name="Clum A."/>
            <person name="Steindorff A."/>
            <person name="Ohm R."/>
            <person name="Martin F."/>
            <person name="Silar P."/>
            <person name="Natvig D."/>
            <person name="Lalanne C."/>
            <person name="Gautier V."/>
            <person name="Ament-Velasquez S.L."/>
            <person name="Kruys A."/>
            <person name="Hutchinson M.I."/>
            <person name="Powell A.J."/>
            <person name="Barry K."/>
            <person name="Miller A.N."/>
            <person name="Grigoriev I.V."/>
            <person name="Debuchy R."/>
            <person name="Gladieux P."/>
            <person name="Thoren M.H."/>
            <person name="Johannesson H."/>
        </authorList>
    </citation>
    <scope>NUCLEOTIDE SEQUENCE</scope>
    <source>
        <strain evidence="2">CBS 540.89</strain>
    </source>
</reference>
<feature type="compositionally biased region" description="Polar residues" evidence="1">
    <location>
        <begin position="201"/>
        <end position="218"/>
    </location>
</feature>
<dbReference type="Proteomes" id="UP001172159">
    <property type="component" value="Unassembled WGS sequence"/>
</dbReference>
<dbReference type="AlphaFoldDB" id="A0AA40AT16"/>